<evidence type="ECO:0000259" key="5">
    <source>
        <dbReference type="PROSITE" id="PS51891"/>
    </source>
</evidence>
<dbReference type="OrthoDB" id="9985472at2759"/>
<proteinExistence type="inferred from homology"/>
<dbReference type="InterPro" id="IPR011057">
    <property type="entry name" value="Mss4-like_sf"/>
</dbReference>
<keyword evidence="3" id="KW-0862">Zinc</keyword>
<dbReference type="InterPro" id="IPR006913">
    <property type="entry name" value="CENP-V/GFA"/>
</dbReference>
<evidence type="ECO:0000313" key="7">
    <source>
        <dbReference type="Proteomes" id="UP000275078"/>
    </source>
</evidence>
<dbReference type="AlphaFoldDB" id="A0A3N4HG65"/>
<keyword evidence="4" id="KW-0456">Lyase</keyword>
<keyword evidence="2" id="KW-0479">Metal-binding</keyword>
<evidence type="ECO:0000256" key="1">
    <source>
        <dbReference type="ARBA" id="ARBA00005495"/>
    </source>
</evidence>
<accession>A0A3N4HG65</accession>
<dbReference type="EMBL" id="ML119834">
    <property type="protein sequence ID" value="RPA73089.1"/>
    <property type="molecule type" value="Genomic_DNA"/>
</dbReference>
<feature type="domain" description="CENP-V/GFA" evidence="5">
    <location>
        <begin position="13"/>
        <end position="125"/>
    </location>
</feature>
<organism evidence="6 7">
    <name type="scientific">Ascobolus immersus RN42</name>
    <dbReference type="NCBI Taxonomy" id="1160509"/>
    <lineage>
        <taxon>Eukaryota</taxon>
        <taxon>Fungi</taxon>
        <taxon>Dikarya</taxon>
        <taxon>Ascomycota</taxon>
        <taxon>Pezizomycotina</taxon>
        <taxon>Pezizomycetes</taxon>
        <taxon>Pezizales</taxon>
        <taxon>Ascobolaceae</taxon>
        <taxon>Ascobolus</taxon>
    </lineage>
</organism>
<sequence length="157" mass="17471">MASPDNPITTPTITGGCYCNSIRYTITPPQDTSLIRTSLCHCRNCKKFTGSPYGITTRLPIDALTIRPESLQYLKTHESDNGSGSKLTRQFCGECGSGILEYGEQAKEKWRYVFWGTLDEEGRADGRFGPKGEFFASQRAGWLAPVEGTFQKEKITE</sequence>
<protein>
    <recommendedName>
        <fullName evidence="5">CENP-V/GFA domain-containing protein</fullName>
    </recommendedName>
</protein>
<name>A0A3N4HG65_ASCIM</name>
<dbReference type="STRING" id="1160509.A0A3N4HG65"/>
<dbReference type="Gene3D" id="3.90.1590.10">
    <property type="entry name" value="glutathione-dependent formaldehyde- activating enzyme (gfa)"/>
    <property type="match status" value="1"/>
</dbReference>
<dbReference type="PANTHER" id="PTHR33337">
    <property type="entry name" value="GFA DOMAIN-CONTAINING PROTEIN"/>
    <property type="match status" value="1"/>
</dbReference>
<evidence type="ECO:0000256" key="3">
    <source>
        <dbReference type="ARBA" id="ARBA00022833"/>
    </source>
</evidence>
<evidence type="ECO:0000313" key="6">
    <source>
        <dbReference type="EMBL" id="RPA73089.1"/>
    </source>
</evidence>
<dbReference type="Pfam" id="PF04828">
    <property type="entry name" value="GFA"/>
    <property type="match status" value="1"/>
</dbReference>
<evidence type="ECO:0000256" key="4">
    <source>
        <dbReference type="ARBA" id="ARBA00023239"/>
    </source>
</evidence>
<keyword evidence="7" id="KW-1185">Reference proteome</keyword>
<dbReference type="SUPFAM" id="SSF51316">
    <property type="entry name" value="Mss4-like"/>
    <property type="match status" value="1"/>
</dbReference>
<reference evidence="6 7" key="1">
    <citation type="journal article" date="2018" name="Nat. Ecol. Evol.">
        <title>Pezizomycetes genomes reveal the molecular basis of ectomycorrhizal truffle lifestyle.</title>
        <authorList>
            <person name="Murat C."/>
            <person name="Payen T."/>
            <person name="Noel B."/>
            <person name="Kuo A."/>
            <person name="Morin E."/>
            <person name="Chen J."/>
            <person name="Kohler A."/>
            <person name="Krizsan K."/>
            <person name="Balestrini R."/>
            <person name="Da Silva C."/>
            <person name="Montanini B."/>
            <person name="Hainaut M."/>
            <person name="Levati E."/>
            <person name="Barry K.W."/>
            <person name="Belfiori B."/>
            <person name="Cichocki N."/>
            <person name="Clum A."/>
            <person name="Dockter R.B."/>
            <person name="Fauchery L."/>
            <person name="Guy J."/>
            <person name="Iotti M."/>
            <person name="Le Tacon F."/>
            <person name="Lindquist E.A."/>
            <person name="Lipzen A."/>
            <person name="Malagnac F."/>
            <person name="Mello A."/>
            <person name="Molinier V."/>
            <person name="Miyauchi S."/>
            <person name="Poulain J."/>
            <person name="Riccioni C."/>
            <person name="Rubini A."/>
            <person name="Sitrit Y."/>
            <person name="Splivallo R."/>
            <person name="Traeger S."/>
            <person name="Wang M."/>
            <person name="Zifcakova L."/>
            <person name="Wipf D."/>
            <person name="Zambonelli A."/>
            <person name="Paolocci F."/>
            <person name="Nowrousian M."/>
            <person name="Ottonello S."/>
            <person name="Baldrian P."/>
            <person name="Spatafora J.W."/>
            <person name="Henrissat B."/>
            <person name="Nagy L.G."/>
            <person name="Aury J.M."/>
            <person name="Wincker P."/>
            <person name="Grigoriev I.V."/>
            <person name="Bonfante P."/>
            <person name="Martin F.M."/>
        </authorList>
    </citation>
    <scope>NUCLEOTIDE SEQUENCE [LARGE SCALE GENOMIC DNA]</scope>
    <source>
        <strain evidence="6 7">RN42</strain>
    </source>
</reference>
<evidence type="ECO:0000256" key="2">
    <source>
        <dbReference type="ARBA" id="ARBA00022723"/>
    </source>
</evidence>
<dbReference type="GO" id="GO:0046872">
    <property type="term" value="F:metal ion binding"/>
    <property type="evidence" value="ECO:0007669"/>
    <property type="project" value="UniProtKB-KW"/>
</dbReference>
<dbReference type="GO" id="GO:0016846">
    <property type="term" value="F:carbon-sulfur lyase activity"/>
    <property type="evidence" value="ECO:0007669"/>
    <property type="project" value="InterPro"/>
</dbReference>
<dbReference type="Proteomes" id="UP000275078">
    <property type="component" value="Unassembled WGS sequence"/>
</dbReference>
<gene>
    <name evidence="6" type="ORF">BJ508DRAFT_216449</name>
</gene>
<comment type="similarity">
    <text evidence="1">Belongs to the Gfa family.</text>
</comment>
<dbReference type="PROSITE" id="PS51891">
    <property type="entry name" value="CENP_V_GFA"/>
    <property type="match status" value="1"/>
</dbReference>
<dbReference type="PANTHER" id="PTHR33337:SF40">
    <property type="entry name" value="CENP-V_GFA DOMAIN-CONTAINING PROTEIN-RELATED"/>
    <property type="match status" value="1"/>
</dbReference>